<evidence type="ECO:0000313" key="2">
    <source>
        <dbReference type="EMBL" id="KAH0575727.1"/>
    </source>
</evidence>
<protein>
    <submittedName>
        <fullName evidence="1">Uncharacterized protein</fullName>
    </submittedName>
</protein>
<reference evidence="1 2" key="1">
    <citation type="journal article" date="2014" name="PLoS Genet.">
        <title>The Genome of Spironucleus salmonicida Highlights a Fish Pathogen Adapted to Fluctuating Environments.</title>
        <authorList>
            <person name="Xu F."/>
            <person name="Jerlstrom-Hultqvist J."/>
            <person name="Einarsson E."/>
            <person name="Astvaldsson A."/>
            <person name="Svard S.G."/>
            <person name="Andersson J.O."/>
        </authorList>
    </citation>
    <scope>NUCLEOTIDE SEQUENCE</scope>
    <source>
        <strain evidence="2">ATCC 50377</strain>
    </source>
</reference>
<name>V6LSM1_9EUKA</name>
<reference evidence="2" key="2">
    <citation type="submission" date="2020-12" db="EMBL/GenBank/DDBJ databases">
        <title>New Spironucleus salmonicida genome in near-complete chromosomes.</title>
        <authorList>
            <person name="Xu F."/>
            <person name="Kurt Z."/>
            <person name="Jimenez-Gonzalez A."/>
            <person name="Astvaldsson A."/>
            <person name="Andersson J.O."/>
            <person name="Svard S.G."/>
        </authorList>
    </citation>
    <scope>NUCLEOTIDE SEQUENCE</scope>
    <source>
        <strain evidence="2">ATCC 50377</strain>
    </source>
</reference>
<dbReference type="Gene3D" id="3.30.420.10">
    <property type="entry name" value="Ribonuclease H-like superfamily/Ribonuclease H"/>
    <property type="match status" value="1"/>
</dbReference>
<keyword evidence="3" id="KW-1185">Reference proteome</keyword>
<sequence>MSNWKTYREKSDLKKSQTKIQFKKLEQVVYKQSVFNFQSTVCQNGPLIIESYNISVGFQEAHAHDVIAYLLLTNSVTQIVEFEQYFQVGSNIRDYYVNKQEIDISSVKQCKYPINDYRQKLYDLIGQRLVVGFQAKKQLQKLTISLPVKQILDIEQTYTYGQNQQTKSLEELAVLIKQPLQGKRNAYKRSQVISKLFDPIKTKIDRERKWFWVKK</sequence>
<evidence type="ECO:0000313" key="1">
    <source>
        <dbReference type="EMBL" id="EST47238.1"/>
    </source>
</evidence>
<accession>V6LSM1</accession>
<dbReference type="AlphaFoldDB" id="V6LSM1"/>
<dbReference type="VEuPathDB" id="GiardiaDB:SS50377_23367"/>
<dbReference type="GO" id="GO:0003676">
    <property type="term" value="F:nucleic acid binding"/>
    <property type="evidence" value="ECO:0007669"/>
    <property type="project" value="InterPro"/>
</dbReference>
<evidence type="ECO:0000313" key="3">
    <source>
        <dbReference type="Proteomes" id="UP000018208"/>
    </source>
</evidence>
<dbReference type="EMBL" id="AUWU02000003">
    <property type="protein sequence ID" value="KAH0575727.1"/>
    <property type="molecule type" value="Genomic_DNA"/>
</dbReference>
<gene>
    <name evidence="1" type="ORF">SS50377_12748</name>
    <name evidence="2" type="ORF">SS50377_23367</name>
</gene>
<dbReference type="Proteomes" id="UP000018208">
    <property type="component" value="Unassembled WGS sequence"/>
</dbReference>
<organism evidence="1">
    <name type="scientific">Spironucleus salmonicida</name>
    <dbReference type="NCBI Taxonomy" id="348837"/>
    <lineage>
        <taxon>Eukaryota</taxon>
        <taxon>Metamonada</taxon>
        <taxon>Diplomonadida</taxon>
        <taxon>Hexamitidae</taxon>
        <taxon>Hexamitinae</taxon>
        <taxon>Spironucleus</taxon>
    </lineage>
</organism>
<dbReference type="InterPro" id="IPR036397">
    <property type="entry name" value="RNaseH_sf"/>
</dbReference>
<dbReference type="EMBL" id="KI546046">
    <property type="protein sequence ID" value="EST47238.1"/>
    <property type="molecule type" value="Genomic_DNA"/>
</dbReference>
<proteinExistence type="predicted"/>